<dbReference type="PANTHER" id="PTHR11439:SF496">
    <property type="entry name" value="RNA-DIRECTED DNA POLYMERASE"/>
    <property type="match status" value="1"/>
</dbReference>
<dbReference type="CDD" id="cd09272">
    <property type="entry name" value="RNase_HI_RT_Ty1"/>
    <property type="match status" value="1"/>
</dbReference>
<dbReference type="InterPro" id="IPR013103">
    <property type="entry name" value="RVT_2"/>
</dbReference>
<organism evidence="2">
    <name type="scientific">Tanacetum cinerariifolium</name>
    <name type="common">Dalmatian daisy</name>
    <name type="synonym">Chrysanthemum cinerariifolium</name>
    <dbReference type="NCBI Taxonomy" id="118510"/>
    <lineage>
        <taxon>Eukaryota</taxon>
        <taxon>Viridiplantae</taxon>
        <taxon>Streptophyta</taxon>
        <taxon>Embryophyta</taxon>
        <taxon>Tracheophyta</taxon>
        <taxon>Spermatophyta</taxon>
        <taxon>Magnoliopsida</taxon>
        <taxon>eudicotyledons</taxon>
        <taxon>Gunneridae</taxon>
        <taxon>Pentapetalae</taxon>
        <taxon>asterids</taxon>
        <taxon>campanulids</taxon>
        <taxon>Asterales</taxon>
        <taxon>Asteraceae</taxon>
        <taxon>Asteroideae</taxon>
        <taxon>Anthemideae</taxon>
        <taxon>Anthemidinae</taxon>
        <taxon>Tanacetum</taxon>
    </lineage>
</organism>
<gene>
    <name evidence="2" type="ORF">Tci_019750</name>
</gene>
<protein>
    <submittedName>
        <fullName evidence="2">Retrotransposon protein, putative, Ty1-copia subclass</fullName>
    </submittedName>
</protein>
<evidence type="ECO:0000313" key="2">
    <source>
        <dbReference type="EMBL" id="GEU47772.1"/>
    </source>
</evidence>
<feature type="domain" description="Reverse transcriptase Ty1/copia-type" evidence="1">
    <location>
        <begin position="63"/>
        <end position="170"/>
    </location>
</feature>
<dbReference type="AlphaFoldDB" id="A0A6L2KGI1"/>
<evidence type="ECO:0000259" key="1">
    <source>
        <dbReference type="Pfam" id="PF07727"/>
    </source>
</evidence>
<accession>A0A6L2KGI1</accession>
<name>A0A6L2KGI1_TANCI</name>
<proteinExistence type="predicted"/>
<dbReference type="EMBL" id="BKCJ010002322">
    <property type="protein sequence ID" value="GEU47772.1"/>
    <property type="molecule type" value="Genomic_DNA"/>
</dbReference>
<comment type="caution">
    <text evidence="2">The sequence shown here is derived from an EMBL/GenBank/DDBJ whole genome shotgun (WGS) entry which is preliminary data.</text>
</comment>
<sequence>MQNVNILVESFDLYPLIQEARRSHGLLESCGSNEGLELIQEEDIQPSKNTSKVHNEVAPIEVLVDLPPNGRTIESKWIFKKKTNIDGNVHTFKACLVAKGYTQTYDVDYGKTFSPVADIRAIRILLAVAAFYDYEIWQMDVKTTFSNAHLSKDVYMVQPEGFVDPKHHNKQNPSEIHYTAVKAILKYLRNTKDMVLVYGEKPEAELKKSAKQSTTAMSFTEAKYIFAVKASMKAVWMRKFINGLRGVVPLNKRPMEMLCDNEPKIAIANDLGILKGARHFYRKYHYIHEVIQEREIVLKKVHTDDNIANLFTKPVPFNKHYEHVMEIKILPASSLM</sequence>
<reference evidence="2" key="1">
    <citation type="journal article" date="2019" name="Sci. Rep.">
        <title>Draft genome of Tanacetum cinerariifolium, the natural source of mosquito coil.</title>
        <authorList>
            <person name="Yamashiro T."/>
            <person name="Shiraishi A."/>
            <person name="Satake H."/>
            <person name="Nakayama K."/>
        </authorList>
    </citation>
    <scope>NUCLEOTIDE SEQUENCE</scope>
</reference>
<dbReference type="PANTHER" id="PTHR11439">
    <property type="entry name" value="GAG-POL-RELATED RETROTRANSPOSON"/>
    <property type="match status" value="1"/>
</dbReference>
<dbReference type="Pfam" id="PF07727">
    <property type="entry name" value="RVT_2"/>
    <property type="match status" value="1"/>
</dbReference>